<evidence type="ECO:0000256" key="2">
    <source>
        <dbReference type="ARBA" id="ARBA00007511"/>
    </source>
</evidence>
<dbReference type="PANTHER" id="PTHR30238:SF0">
    <property type="entry name" value="THYLAKOID MEMBRANE PROTEIN TERC, CHLOROPLASTIC"/>
    <property type="match status" value="1"/>
</dbReference>
<feature type="transmembrane region" description="Helical" evidence="6">
    <location>
        <begin position="243"/>
        <end position="263"/>
    </location>
</feature>
<keyword evidence="5 6" id="KW-0472">Membrane</keyword>
<dbReference type="EMBL" id="JAACJS010000015">
    <property type="protein sequence ID" value="NCI51598.1"/>
    <property type="molecule type" value="Genomic_DNA"/>
</dbReference>
<reference evidence="7 8" key="1">
    <citation type="submission" date="2020-01" db="EMBL/GenBank/DDBJ databases">
        <title>Genome analysis.</title>
        <authorList>
            <person name="Wu S."/>
            <person name="Wang G."/>
        </authorList>
    </citation>
    <scope>NUCLEOTIDE SEQUENCE [LARGE SCALE GENOMIC DNA]</scope>
    <source>
        <strain evidence="7 8">SYL130</strain>
    </source>
</reference>
<gene>
    <name evidence="7" type="ORF">GWC95_16835</name>
</gene>
<comment type="similarity">
    <text evidence="2">Belongs to the TerC family.</text>
</comment>
<evidence type="ECO:0000313" key="7">
    <source>
        <dbReference type="EMBL" id="NCI51598.1"/>
    </source>
</evidence>
<dbReference type="Proteomes" id="UP000753802">
    <property type="component" value="Unassembled WGS sequence"/>
</dbReference>
<dbReference type="RefSeq" id="WP_161819877.1">
    <property type="nucleotide sequence ID" value="NZ_JAACJS010000015.1"/>
</dbReference>
<feature type="transmembrane region" description="Helical" evidence="6">
    <location>
        <begin position="87"/>
        <end position="109"/>
    </location>
</feature>
<evidence type="ECO:0000256" key="5">
    <source>
        <dbReference type="ARBA" id="ARBA00023136"/>
    </source>
</evidence>
<name>A0ABW9ZZX3_9BACT</name>
<feature type="transmembrane region" description="Helical" evidence="6">
    <location>
        <begin position="209"/>
        <end position="228"/>
    </location>
</feature>
<keyword evidence="4 6" id="KW-1133">Transmembrane helix</keyword>
<keyword evidence="8" id="KW-1185">Reference proteome</keyword>
<dbReference type="NCBIfam" id="TIGR03718">
    <property type="entry name" value="R_switched_Alx"/>
    <property type="match status" value="1"/>
</dbReference>
<comment type="subcellular location">
    <subcellularLocation>
        <location evidence="1">Membrane</location>
        <topology evidence="1">Multi-pass membrane protein</topology>
    </subcellularLocation>
</comment>
<comment type="caution">
    <text evidence="7">The sequence shown here is derived from an EMBL/GenBank/DDBJ whole genome shotgun (WGS) entry which is preliminary data.</text>
</comment>
<feature type="transmembrane region" description="Helical" evidence="6">
    <location>
        <begin position="270"/>
        <end position="290"/>
    </location>
</feature>
<evidence type="ECO:0000256" key="4">
    <source>
        <dbReference type="ARBA" id="ARBA00022989"/>
    </source>
</evidence>
<dbReference type="PANTHER" id="PTHR30238">
    <property type="entry name" value="MEMBRANE BOUND PREDICTED REDOX MODULATOR"/>
    <property type="match status" value="1"/>
</dbReference>
<evidence type="ECO:0000256" key="1">
    <source>
        <dbReference type="ARBA" id="ARBA00004141"/>
    </source>
</evidence>
<sequence length="341" mass="38144">MSTHTVVYLVFGAVLVLALAFDLGLLSKKGKTITIKQALYQTLFWVALALVFFVFMWIEGPALAAEASPIAPDAPPVKGAHFAFEFLSAYLMEWSLSIDNIFVFILIFSSFNVKEKHYPRVLLVGILMAIVFRVLFITVGVALVAKFSWILYIFGVFLLYTGFKMFTSNDDEEFDPHDSKIYRFMKKILPLVNHDGDGKYVVRENGKRFYTSLFVVVILLAAIDLVFALDSIPAVMGISKDPLVIYTSNIFAVLGLRSLFFLLRSAVSKFDYLQQGIAIVLIFIGAKMLAEHYINEWLSKTTQVFLSLGVILVCISGSILYSINHNKKQALRGQDAGNDAV</sequence>
<organism evidence="7 8">
    <name type="scientific">Sediminibacterium roseum</name>
    <dbReference type="NCBI Taxonomy" id="1978412"/>
    <lineage>
        <taxon>Bacteria</taxon>
        <taxon>Pseudomonadati</taxon>
        <taxon>Bacteroidota</taxon>
        <taxon>Chitinophagia</taxon>
        <taxon>Chitinophagales</taxon>
        <taxon>Chitinophagaceae</taxon>
        <taxon>Sediminibacterium</taxon>
    </lineage>
</organism>
<keyword evidence="3 6" id="KW-0812">Transmembrane</keyword>
<feature type="transmembrane region" description="Helical" evidence="6">
    <location>
        <begin position="149"/>
        <end position="167"/>
    </location>
</feature>
<feature type="transmembrane region" description="Helical" evidence="6">
    <location>
        <begin position="6"/>
        <end position="26"/>
    </location>
</feature>
<dbReference type="Pfam" id="PF03741">
    <property type="entry name" value="TerC"/>
    <property type="match status" value="1"/>
</dbReference>
<dbReference type="InterPro" id="IPR022369">
    <property type="entry name" value="Integral_membrane_TerC_rswitch"/>
</dbReference>
<dbReference type="InterPro" id="IPR005496">
    <property type="entry name" value="Integral_membrane_TerC"/>
</dbReference>
<feature type="transmembrane region" description="Helical" evidence="6">
    <location>
        <begin position="38"/>
        <end position="58"/>
    </location>
</feature>
<evidence type="ECO:0000256" key="6">
    <source>
        <dbReference type="SAM" id="Phobius"/>
    </source>
</evidence>
<proteinExistence type="inferred from homology"/>
<feature type="transmembrane region" description="Helical" evidence="6">
    <location>
        <begin position="302"/>
        <end position="323"/>
    </location>
</feature>
<evidence type="ECO:0000256" key="3">
    <source>
        <dbReference type="ARBA" id="ARBA00022692"/>
    </source>
</evidence>
<protein>
    <submittedName>
        <fullName evidence="7">TerC/Alx family metal homeostasis membrane protein</fullName>
    </submittedName>
</protein>
<accession>A0ABW9ZZX3</accession>
<feature type="transmembrane region" description="Helical" evidence="6">
    <location>
        <begin position="121"/>
        <end position="143"/>
    </location>
</feature>
<evidence type="ECO:0000313" key="8">
    <source>
        <dbReference type="Proteomes" id="UP000753802"/>
    </source>
</evidence>